<dbReference type="Gene3D" id="3.10.450.350">
    <property type="match status" value="1"/>
</dbReference>
<evidence type="ECO:0000313" key="10">
    <source>
        <dbReference type="EMBL" id="NGP76750.1"/>
    </source>
</evidence>
<evidence type="ECO:0000256" key="1">
    <source>
        <dbReference type="ARBA" id="ARBA00001947"/>
    </source>
</evidence>
<dbReference type="GO" id="GO:0004222">
    <property type="term" value="F:metalloendopeptidase activity"/>
    <property type="evidence" value="ECO:0007669"/>
    <property type="project" value="TreeGrafter"/>
</dbReference>
<evidence type="ECO:0000259" key="8">
    <source>
        <dbReference type="Pfam" id="PF01551"/>
    </source>
</evidence>
<dbReference type="Pfam" id="PF19425">
    <property type="entry name" value="Csd3_N2"/>
    <property type="match status" value="1"/>
</dbReference>
<feature type="domain" description="Csd3-like second N-terminal" evidence="9">
    <location>
        <begin position="163"/>
        <end position="275"/>
    </location>
</feature>
<dbReference type="InterPro" id="IPR045834">
    <property type="entry name" value="Csd3_N2"/>
</dbReference>
<evidence type="ECO:0000256" key="3">
    <source>
        <dbReference type="ARBA" id="ARBA00022670"/>
    </source>
</evidence>
<dbReference type="SUPFAM" id="SSF51261">
    <property type="entry name" value="Duplicated hybrid motif"/>
    <property type="match status" value="1"/>
</dbReference>
<dbReference type="Gene3D" id="2.70.70.10">
    <property type="entry name" value="Glucose Permease (Domain IIA)"/>
    <property type="match status" value="1"/>
</dbReference>
<dbReference type="GO" id="GO:0030313">
    <property type="term" value="C:cell envelope"/>
    <property type="evidence" value="ECO:0007669"/>
    <property type="project" value="UniProtKB-SubCell"/>
</dbReference>
<dbReference type="PANTHER" id="PTHR21666">
    <property type="entry name" value="PEPTIDASE-RELATED"/>
    <property type="match status" value="1"/>
</dbReference>
<feature type="domain" description="M23ase beta-sheet core" evidence="8">
    <location>
        <begin position="288"/>
        <end position="384"/>
    </location>
</feature>
<dbReference type="RefSeq" id="WP_165141467.1">
    <property type="nucleotide sequence ID" value="NZ_JAALLT010000003.1"/>
</dbReference>
<dbReference type="InterPro" id="IPR016047">
    <property type="entry name" value="M23ase_b-sheet_dom"/>
</dbReference>
<keyword evidence="4" id="KW-0479">Metal-binding</keyword>
<dbReference type="GO" id="GO:0046872">
    <property type="term" value="F:metal ion binding"/>
    <property type="evidence" value="ECO:0007669"/>
    <property type="project" value="UniProtKB-KW"/>
</dbReference>
<dbReference type="PROSITE" id="PS51257">
    <property type="entry name" value="PROKAR_LIPOPROTEIN"/>
    <property type="match status" value="1"/>
</dbReference>
<gene>
    <name evidence="10" type="ORF">G3570_08905</name>
</gene>
<evidence type="ECO:0000256" key="6">
    <source>
        <dbReference type="ARBA" id="ARBA00022833"/>
    </source>
</evidence>
<evidence type="ECO:0000256" key="4">
    <source>
        <dbReference type="ARBA" id="ARBA00022723"/>
    </source>
</evidence>
<evidence type="ECO:0000313" key="11">
    <source>
        <dbReference type="Proteomes" id="UP000473278"/>
    </source>
</evidence>
<dbReference type="InterPro" id="IPR050570">
    <property type="entry name" value="Cell_wall_metabolism_enzyme"/>
</dbReference>
<name>A0A6M1SUX7_9BACT</name>
<keyword evidence="7" id="KW-0482">Metalloprotease</keyword>
<comment type="subcellular location">
    <subcellularLocation>
        <location evidence="2">Cell envelope</location>
    </subcellularLocation>
</comment>
<evidence type="ECO:0000259" key="9">
    <source>
        <dbReference type="Pfam" id="PF19425"/>
    </source>
</evidence>
<proteinExistence type="predicted"/>
<sequence length="437" mass="49458">MSRLVALLLAVALFISCSQDTEKDKALVKGDQLTTDSVATEADTLNEEYDDFGFRVDTAKVQDHEVLKNESLYLILDKFDFSAQEIYAVTQQARDLIDVRSFKPGQRYRIYASLNEGKNEALTRLVWQPNPLDYVVFDWQDSLQIYKSSKIVTTKIETASAEINSSLYETMVMEELSPLLAYKLSEIYAWEIDFFSLRNGDSFQMIYEKKYIDDTFFEIGDIKAASFTHRGETYNAFKFEDENISGYFDEDGNSVQKALLKAPFKFNQRISSGFSHNRFHPVLKRRLPHYGVDYAAPHGTPVLSVGDGTVTESRYRGANGNIVKIRHNSTYETAYLHLSGFASGIKKGRTVKQGQVIGYVGKTGRVTGTHLDYRIYKNDSPVNPLTVDLPSSESIPASSIDNFKSKRDQFLEELDISTASDNGKMLTENEKVSDKET</sequence>
<keyword evidence="3" id="KW-0645">Protease</keyword>
<dbReference type="GO" id="GO:0006508">
    <property type="term" value="P:proteolysis"/>
    <property type="evidence" value="ECO:0007669"/>
    <property type="project" value="UniProtKB-KW"/>
</dbReference>
<dbReference type="InterPro" id="IPR011055">
    <property type="entry name" value="Dup_hybrid_motif"/>
</dbReference>
<dbReference type="AlphaFoldDB" id="A0A6M1SUX7"/>
<protein>
    <submittedName>
        <fullName evidence="10">Peptidoglycan DD-metalloendopeptidase family protein</fullName>
    </submittedName>
</protein>
<dbReference type="Proteomes" id="UP000473278">
    <property type="component" value="Unassembled WGS sequence"/>
</dbReference>
<reference evidence="10 11" key="1">
    <citation type="submission" date="2020-02" db="EMBL/GenBank/DDBJ databases">
        <title>Balneolaceae bacterium YR4-1, complete genome.</title>
        <authorList>
            <person name="Li Y."/>
            <person name="Wu S."/>
        </authorList>
    </citation>
    <scope>NUCLEOTIDE SEQUENCE [LARGE SCALE GENOMIC DNA]</scope>
    <source>
        <strain evidence="10 11">YR4-1</strain>
    </source>
</reference>
<evidence type="ECO:0000256" key="5">
    <source>
        <dbReference type="ARBA" id="ARBA00022801"/>
    </source>
</evidence>
<evidence type="ECO:0000256" key="2">
    <source>
        <dbReference type="ARBA" id="ARBA00004196"/>
    </source>
</evidence>
<keyword evidence="11" id="KW-1185">Reference proteome</keyword>
<keyword evidence="5" id="KW-0378">Hydrolase</keyword>
<evidence type="ECO:0000256" key="7">
    <source>
        <dbReference type="ARBA" id="ARBA00023049"/>
    </source>
</evidence>
<comment type="cofactor">
    <cofactor evidence="1">
        <name>Zn(2+)</name>
        <dbReference type="ChEBI" id="CHEBI:29105"/>
    </cofactor>
</comment>
<dbReference type="CDD" id="cd12797">
    <property type="entry name" value="M23_peptidase"/>
    <property type="match status" value="1"/>
</dbReference>
<organism evidence="10 11">
    <name type="scientific">Halalkalibaculum roseum</name>
    <dbReference type="NCBI Taxonomy" id="2709311"/>
    <lineage>
        <taxon>Bacteria</taxon>
        <taxon>Pseudomonadati</taxon>
        <taxon>Balneolota</taxon>
        <taxon>Balneolia</taxon>
        <taxon>Balneolales</taxon>
        <taxon>Balneolaceae</taxon>
        <taxon>Halalkalibaculum</taxon>
    </lineage>
</organism>
<keyword evidence="6" id="KW-0862">Zinc</keyword>
<dbReference type="PANTHER" id="PTHR21666:SF288">
    <property type="entry name" value="CELL DIVISION PROTEIN YTFB"/>
    <property type="match status" value="1"/>
</dbReference>
<dbReference type="Pfam" id="PF01551">
    <property type="entry name" value="Peptidase_M23"/>
    <property type="match status" value="1"/>
</dbReference>
<accession>A0A6M1SUX7</accession>
<dbReference type="EMBL" id="JAALLT010000003">
    <property type="protein sequence ID" value="NGP76750.1"/>
    <property type="molecule type" value="Genomic_DNA"/>
</dbReference>
<comment type="caution">
    <text evidence="10">The sequence shown here is derived from an EMBL/GenBank/DDBJ whole genome shotgun (WGS) entry which is preliminary data.</text>
</comment>